<evidence type="ECO:0000313" key="2">
    <source>
        <dbReference type="EMBL" id="MFD2543749.1"/>
    </source>
</evidence>
<proteinExistence type="predicted"/>
<feature type="chain" id="PRO_5045615841" evidence="1">
    <location>
        <begin position="19"/>
        <end position="311"/>
    </location>
</feature>
<dbReference type="EMBL" id="JBHULM010000039">
    <property type="protein sequence ID" value="MFD2543749.1"/>
    <property type="molecule type" value="Genomic_DNA"/>
</dbReference>
<evidence type="ECO:0000256" key="1">
    <source>
        <dbReference type="SAM" id="SignalP"/>
    </source>
</evidence>
<evidence type="ECO:0000313" key="3">
    <source>
        <dbReference type="Proteomes" id="UP001597467"/>
    </source>
</evidence>
<comment type="caution">
    <text evidence="2">The sequence shown here is derived from an EMBL/GenBank/DDBJ whole genome shotgun (WGS) entry which is preliminary data.</text>
</comment>
<keyword evidence="1" id="KW-0732">Signal</keyword>
<name>A0ABW5K4A8_9FLAO</name>
<keyword evidence="3" id="KW-1185">Reference proteome</keyword>
<gene>
    <name evidence="2" type="ORF">ACFSSB_15590</name>
</gene>
<organism evidence="2 3">
    <name type="scientific">Lacinutrix gracilariae</name>
    <dbReference type="NCBI Taxonomy" id="1747198"/>
    <lineage>
        <taxon>Bacteria</taxon>
        <taxon>Pseudomonadati</taxon>
        <taxon>Bacteroidota</taxon>
        <taxon>Flavobacteriia</taxon>
        <taxon>Flavobacteriales</taxon>
        <taxon>Flavobacteriaceae</taxon>
        <taxon>Lacinutrix</taxon>
    </lineage>
</organism>
<feature type="signal peptide" evidence="1">
    <location>
        <begin position="1"/>
        <end position="18"/>
    </location>
</feature>
<sequence length="311" mass="36442">MKFKLGILALLFSFNCFAHKDKVIGKTYGNVKIYMKTGFDYSDIEKIKIVGQLSEKLSDRLSYKDTIFIEYVQDYTDNYADDLYLLEYNNSNYKIATGIKSDYTIESNDNGLSVRIYADRIKIVDVLKLVEFTIINKEKTNSFLTKKSIGFNVYEDQELLEPLVSIATEDEIIKQIISSKSEIVENIITNKILVNSQKPYGMEIYWQNGKFIFEYNHIQKNKQEFVFEIEDYYYHLYVNVNDILIFVDKNSFYFLDGTDDKPKKLINIDIGGYAPIRTMDFGDKILFQSYRNQSNINIFVKETNKVISKFE</sequence>
<reference evidence="3" key="1">
    <citation type="journal article" date="2019" name="Int. J. Syst. Evol. Microbiol.">
        <title>The Global Catalogue of Microorganisms (GCM) 10K type strain sequencing project: providing services to taxonomists for standard genome sequencing and annotation.</title>
        <authorList>
            <consortium name="The Broad Institute Genomics Platform"/>
            <consortium name="The Broad Institute Genome Sequencing Center for Infectious Disease"/>
            <person name="Wu L."/>
            <person name="Ma J."/>
        </authorList>
    </citation>
    <scope>NUCLEOTIDE SEQUENCE [LARGE SCALE GENOMIC DNA]</scope>
    <source>
        <strain evidence="3">KCTC 42808</strain>
    </source>
</reference>
<dbReference type="RefSeq" id="WP_379905969.1">
    <property type="nucleotide sequence ID" value="NZ_JBHULM010000039.1"/>
</dbReference>
<accession>A0ABW5K4A8</accession>
<dbReference type="Proteomes" id="UP001597467">
    <property type="component" value="Unassembled WGS sequence"/>
</dbReference>
<protein>
    <submittedName>
        <fullName evidence="2">Uncharacterized protein</fullName>
    </submittedName>
</protein>